<evidence type="ECO:0000313" key="2">
    <source>
        <dbReference type="Proteomes" id="UP000009283"/>
    </source>
</evidence>
<dbReference type="EMBL" id="CP003056">
    <property type="protein sequence ID" value="AEP00081.1"/>
    <property type="molecule type" value="Genomic_DNA"/>
</dbReference>
<reference evidence="1 2" key="1">
    <citation type="journal article" date="2011" name="Stand. Genomic Sci.">
        <title>Complete Genome Sequence of a thermotolerant sporogenic lactic acid bacterium, Bacillus coagulans strain 36D1.</title>
        <authorList>
            <person name="Rhee M.S."/>
            <person name="Moritz B.E."/>
            <person name="Xie G."/>
            <person name="Glavina Del Rio T."/>
            <person name="Dalin E."/>
            <person name="Tice H."/>
            <person name="Bruce D."/>
            <person name="Goodwin L."/>
            <person name="Chertkov O."/>
            <person name="Brettin T."/>
            <person name="Han C."/>
            <person name="Detter C."/>
            <person name="Pitluck S."/>
            <person name="Land M.L."/>
            <person name="Patel M."/>
            <person name="Ou M."/>
            <person name="Harbrucker R."/>
            <person name="Ingram L.O."/>
            <person name="Shanmugam K.T."/>
        </authorList>
    </citation>
    <scope>NUCLEOTIDE SEQUENCE [LARGE SCALE GENOMIC DNA]</scope>
    <source>
        <strain evidence="1 2">36D1</strain>
    </source>
</reference>
<proteinExistence type="predicted"/>
<protein>
    <submittedName>
        <fullName evidence="1">Uncharacterized protein</fullName>
    </submittedName>
</protein>
<organism evidence="1 2">
    <name type="scientific">Heyndrickxia coagulans 36D1</name>
    <dbReference type="NCBI Taxonomy" id="345219"/>
    <lineage>
        <taxon>Bacteria</taxon>
        <taxon>Bacillati</taxon>
        <taxon>Bacillota</taxon>
        <taxon>Bacilli</taxon>
        <taxon>Bacillales</taxon>
        <taxon>Bacillaceae</taxon>
        <taxon>Heyndrickxia</taxon>
    </lineage>
</organism>
<name>G2TR05_HEYCO</name>
<dbReference type="RefSeq" id="WP_014096223.1">
    <property type="nucleotide sequence ID" value="NC_016023.1"/>
</dbReference>
<accession>G2TR05</accession>
<gene>
    <name evidence="1" type="ORF">Bcoa_0863</name>
</gene>
<dbReference type="Proteomes" id="UP000009283">
    <property type="component" value="Chromosome"/>
</dbReference>
<dbReference type="HOGENOM" id="CLU_2696780_0_0_9"/>
<dbReference type="KEGG" id="bag:Bcoa_0863"/>
<evidence type="ECO:0000313" key="1">
    <source>
        <dbReference type="EMBL" id="AEP00081.1"/>
    </source>
</evidence>
<sequence>MPSLETGDTTTFGTVTAEANPAVAIKRGNTTIGTGEIGKKVSFRIKISKQKAVTTLTDYATDKAALGIPTLAR</sequence>
<dbReference type="AlphaFoldDB" id="G2TR05"/>